<dbReference type="NCBIfam" id="TIGR00099">
    <property type="entry name" value="Cof-subfamily"/>
    <property type="match status" value="1"/>
</dbReference>
<dbReference type="EMBL" id="QUAJ01000016">
    <property type="protein sequence ID" value="REI40760.1"/>
    <property type="molecule type" value="Genomic_DNA"/>
</dbReference>
<dbReference type="SFLD" id="SFLDS00003">
    <property type="entry name" value="Haloacid_Dehalogenase"/>
    <property type="match status" value="1"/>
</dbReference>
<evidence type="ECO:0000313" key="2">
    <source>
        <dbReference type="Proteomes" id="UP000263486"/>
    </source>
</evidence>
<sequence length="260" mass="29640">MIKAIMLDLDGTLLGNDHKISETNKEVLKKLEDKGIKIFLATGRSYESMRSYHEELNLTTPAICYNGAKIIYPHGSEKEYPVKERPLKTLIEIAREYKTHLNLYQHEIWYSENITNEETELYKEISGLEPVKKDFDRLDEMFSTKVLYVGEHENLLEIEKDIKEKLGDSVYTTFSRPFFLEILDGNVNKGTAMKNIMEEENIPLSQVIAFGDGLNDKEMLEIAGIGVAMSDAFDELKQVADHVAASSDESGVGEFLKKYL</sequence>
<dbReference type="SUPFAM" id="SSF56784">
    <property type="entry name" value="HAD-like"/>
    <property type="match status" value="1"/>
</dbReference>
<name>A0ABX9KGA2_9FUSO</name>
<protein>
    <submittedName>
        <fullName evidence="1">Cof-type HAD-IIB family hydrolase</fullName>
    </submittedName>
</protein>
<gene>
    <name evidence="1" type="ORF">DYH56_09765</name>
</gene>
<dbReference type="PANTHER" id="PTHR10000">
    <property type="entry name" value="PHOSPHOSERINE PHOSPHATASE"/>
    <property type="match status" value="1"/>
</dbReference>
<dbReference type="CDD" id="cd07516">
    <property type="entry name" value="HAD_Pase"/>
    <property type="match status" value="1"/>
</dbReference>
<dbReference type="Proteomes" id="UP000263486">
    <property type="component" value="Unassembled WGS sequence"/>
</dbReference>
<dbReference type="Gene3D" id="3.30.1240.10">
    <property type="match status" value="1"/>
</dbReference>
<dbReference type="Pfam" id="PF08282">
    <property type="entry name" value="Hydrolase_3"/>
    <property type="match status" value="1"/>
</dbReference>
<dbReference type="SFLD" id="SFLDG01140">
    <property type="entry name" value="C2.B:_Phosphomannomutase_and_P"/>
    <property type="match status" value="1"/>
</dbReference>
<dbReference type="PANTHER" id="PTHR10000:SF8">
    <property type="entry name" value="HAD SUPERFAMILY HYDROLASE-LIKE, TYPE 3"/>
    <property type="match status" value="1"/>
</dbReference>
<organism evidence="1 2">
    <name type="scientific">Psychrilyobacter piezotolerans</name>
    <dbReference type="NCBI Taxonomy" id="2293438"/>
    <lineage>
        <taxon>Bacteria</taxon>
        <taxon>Fusobacteriati</taxon>
        <taxon>Fusobacteriota</taxon>
        <taxon>Fusobacteriia</taxon>
        <taxon>Fusobacteriales</taxon>
        <taxon>Fusobacteriaceae</taxon>
        <taxon>Psychrilyobacter</taxon>
    </lineage>
</organism>
<dbReference type="InterPro" id="IPR006379">
    <property type="entry name" value="HAD-SF_hydro_IIB"/>
</dbReference>
<evidence type="ECO:0000313" key="1">
    <source>
        <dbReference type="EMBL" id="REI40760.1"/>
    </source>
</evidence>
<dbReference type="NCBIfam" id="TIGR01484">
    <property type="entry name" value="HAD-SF-IIB"/>
    <property type="match status" value="1"/>
</dbReference>
<accession>A0ABX9KGA2</accession>
<dbReference type="InterPro" id="IPR036412">
    <property type="entry name" value="HAD-like_sf"/>
</dbReference>
<proteinExistence type="predicted"/>
<comment type="caution">
    <text evidence="1">The sequence shown here is derived from an EMBL/GenBank/DDBJ whole genome shotgun (WGS) entry which is preliminary data.</text>
</comment>
<dbReference type="GO" id="GO:0016787">
    <property type="term" value="F:hydrolase activity"/>
    <property type="evidence" value="ECO:0007669"/>
    <property type="project" value="UniProtKB-KW"/>
</dbReference>
<dbReference type="InterPro" id="IPR000150">
    <property type="entry name" value="Cof"/>
</dbReference>
<dbReference type="Gene3D" id="3.40.50.1000">
    <property type="entry name" value="HAD superfamily/HAD-like"/>
    <property type="match status" value="1"/>
</dbReference>
<dbReference type="SFLD" id="SFLDG01144">
    <property type="entry name" value="C2.B.4:_PGP_Like"/>
    <property type="match status" value="1"/>
</dbReference>
<dbReference type="RefSeq" id="WP_114642681.1">
    <property type="nucleotide sequence ID" value="NZ_JAACIO010000018.1"/>
</dbReference>
<keyword evidence="2" id="KW-1185">Reference proteome</keyword>
<dbReference type="PROSITE" id="PS01229">
    <property type="entry name" value="COF_2"/>
    <property type="match status" value="1"/>
</dbReference>
<reference evidence="1 2" key="1">
    <citation type="submission" date="2018-08" db="EMBL/GenBank/DDBJ databases">
        <title>Draft genome sequence of Psychrilyobacter sp. strain SD5 isolated from Black Sea water.</title>
        <authorList>
            <person name="Yadav S."/>
            <person name="Villanueva L."/>
            <person name="Damste J.S.S."/>
        </authorList>
    </citation>
    <scope>NUCLEOTIDE SEQUENCE [LARGE SCALE GENOMIC DNA]</scope>
    <source>
        <strain evidence="1 2">SD5</strain>
    </source>
</reference>
<keyword evidence="1" id="KW-0378">Hydrolase</keyword>
<dbReference type="InterPro" id="IPR023214">
    <property type="entry name" value="HAD_sf"/>
</dbReference>